<accession>A0ABY6GSY0</accession>
<sequence length="136" mass="16188">MLHSPIYRQTIEPIESWPLPEQNNCTFDFKLKPGQSFQHIAFNSILTLIGQWFASEQIYCVHLKIRFPDDDSDHAIDIRVMDTQFRRIKFYSDNGAYLPDTLRYYQEAHKSQVLDLYLHNSGCFWIELHPEQATHR</sequence>
<dbReference type="RefSeq" id="WP_262598079.1">
    <property type="nucleotide sequence ID" value="NZ_CP103300.1"/>
</dbReference>
<evidence type="ECO:0000313" key="1">
    <source>
        <dbReference type="EMBL" id="UYM15865.1"/>
    </source>
</evidence>
<organism evidence="1 2">
    <name type="scientific">Endozoicomonas euniceicola</name>
    <dbReference type="NCBI Taxonomy" id="1234143"/>
    <lineage>
        <taxon>Bacteria</taxon>
        <taxon>Pseudomonadati</taxon>
        <taxon>Pseudomonadota</taxon>
        <taxon>Gammaproteobacteria</taxon>
        <taxon>Oceanospirillales</taxon>
        <taxon>Endozoicomonadaceae</taxon>
        <taxon>Endozoicomonas</taxon>
    </lineage>
</organism>
<protein>
    <submittedName>
        <fullName evidence="1">Uncharacterized protein</fullName>
    </submittedName>
</protein>
<keyword evidence="2" id="KW-1185">Reference proteome</keyword>
<gene>
    <name evidence="1" type="ORF">NX720_24085</name>
</gene>
<reference evidence="1" key="1">
    <citation type="submission" date="2022-10" db="EMBL/GenBank/DDBJ databases">
        <title>Completed Genome Sequence of two octocoral isolated bacterium, Endozoicomonas euniceicola EF212T and Endozoicomonas gorgoniicola PS125T.</title>
        <authorList>
            <person name="Chiou Y.-J."/>
            <person name="Chen Y.-H."/>
        </authorList>
    </citation>
    <scope>NUCLEOTIDE SEQUENCE</scope>
    <source>
        <strain evidence="1">EF212</strain>
    </source>
</reference>
<evidence type="ECO:0000313" key="2">
    <source>
        <dbReference type="Proteomes" id="UP001163255"/>
    </source>
</evidence>
<dbReference type="EMBL" id="CP103300">
    <property type="protein sequence ID" value="UYM15865.1"/>
    <property type="molecule type" value="Genomic_DNA"/>
</dbReference>
<dbReference type="Proteomes" id="UP001163255">
    <property type="component" value="Chromosome"/>
</dbReference>
<proteinExistence type="predicted"/>
<name>A0ABY6GSY0_9GAMM</name>